<protein>
    <submittedName>
        <fullName evidence="3">Uncharacterized protein</fullName>
    </submittedName>
</protein>
<accession>A0A4U3MGS9</accession>
<feature type="region of interest" description="Disordered" evidence="1">
    <location>
        <begin position="39"/>
        <end position="86"/>
    </location>
</feature>
<sequence length="186" mass="19394">MESPPKQWPIPVLIAIILAGVSALAAVIVVPEVRNALGLPGESTSAKVSPIASPALGSDTPEASPPSNPESSAPATPASAEPAVNYTDPTYPGGPIIVTVTGFKSSDSLSVYVIANEDDKGSDRERSFAEGERDENGDYKIELVGALVKSIGDELPGREGYIAAKLRDRDGDVLQYAVSELIYFPA</sequence>
<gene>
    <name evidence="3" type="ORF">FDA94_13350</name>
</gene>
<reference evidence="3 4" key="1">
    <citation type="submission" date="2019-04" db="EMBL/GenBank/DDBJ databases">
        <title>Herbidospora sp. NEAU-GS14.nov., a novel actinomycete isolated from soil.</title>
        <authorList>
            <person name="Han L."/>
        </authorList>
    </citation>
    <scope>NUCLEOTIDE SEQUENCE [LARGE SCALE GENOMIC DNA]</scope>
    <source>
        <strain evidence="3 4">NEAU-GS14</strain>
    </source>
</reference>
<dbReference type="RefSeq" id="WP_170990910.1">
    <property type="nucleotide sequence ID" value="NZ_SZQA01000010.1"/>
</dbReference>
<evidence type="ECO:0000256" key="2">
    <source>
        <dbReference type="SAM" id="Phobius"/>
    </source>
</evidence>
<keyword evidence="4" id="KW-1185">Reference proteome</keyword>
<dbReference type="Proteomes" id="UP000308705">
    <property type="component" value="Unassembled WGS sequence"/>
</dbReference>
<keyword evidence="2" id="KW-1133">Transmembrane helix</keyword>
<evidence type="ECO:0000313" key="4">
    <source>
        <dbReference type="Proteomes" id="UP000308705"/>
    </source>
</evidence>
<feature type="transmembrane region" description="Helical" evidence="2">
    <location>
        <begin position="12"/>
        <end position="30"/>
    </location>
</feature>
<comment type="caution">
    <text evidence="3">The sequence shown here is derived from an EMBL/GenBank/DDBJ whole genome shotgun (WGS) entry which is preliminary data.</text>
</comment>
<dbReference type="EMBL" id="SZQA01000010">
    <property type="protein sequence ID" value="TKK88648.1"/>
    <property type="molecule type" value="Genomic_DNA"/>
</dbReference>
<name>A0A4U3MGS9_9ACTN</name>
<evidence type="ECO:0000256" key="1">
    <source>
        <dbReference type="SAM" id="MobiDB-lite"/>
    </source>
</evidence>
<dbReference type="AlphaFoldDB" id="A0A4U3MGS9"/>
<organism evidence="3 4">
    <name type="scientific">Herbidospora galbida</name>
    <dbReference type="NCBI Taxonomy" id="2575442"/>
    <lineage>
        <taxon>Bacteria</taxon>
        <taxon>Bacillati</taxon>
        <taxon>Actinomycetota</taxon>
        <taxon>Actinomycetes</taxon>
        <taxon>Streptosporangiales</taxon>
        <taxon>Streptosporangiaceae</taxon>
        <taxon>Herbidospora</taxon>
    </lineage>
</organism>
<proteinExistence type="predicted"/>
<evidence type="ECO:0000313" key="3">
    <source>
        <dbReference type="EMBL" id="TKK88648.1"/>
    </source>
</evidence>
<feature type="compositionally biased region" description="Low complexity" evidence="1">
    <location>
        <begin position="69"/>
        <end position="83"/>
    </location>
</feature>
<keyword evidence="2" id="KW-0472">Membrane</keyword>
<keyword evidence="2" id="KW-0812">Transmembrane</keyword>